<proteinExistence type="predicted"/>
<dbReference type="RefSeq" id="WP_161698998.1">
    <property type="nucleotide sequence ID" value="NZ_JAAAMU010000006.1"/>
</dbReference>
<dbReference type="Proteomes" id="UP000558113">
    <property type="component" value="Unassembled WGS sequence"/>
</dbReference>
<dbReference type="Pfam" id="PF06452">
    <property type="entry name" value="CBM9_1"/>
    <property type="match status" value="1"/>
</dbReference>
<dbReference type="InterPro" id="IPR012334">
    <property type="entry name" value="Pectin_lyas_fold"/>
</dbReference>
<evidence type="ECO:0000256" key="1">
    <source>
        <dbReference type="SAM" id="MobiDB-lite"/>
    </source>
</evidence>
<dbReference type="EMBL" id="JAAAMU010000006">
    <property type="protein sequence ID" value="NBC70265.1"/>
    <property type="molecule type" value="Genomic_DNA"/>
</dbReference>
<dbReference type="InterPro" id="IPR001119">
    <property type="entry name" value="SLH_dom"/>
</dbReference>
<feature type="compositionally biased region" description="Low complexity" evidence="1">
    <location>
        <begin position="1562"/>
        <end position="1575"/>
    </location>
</feature>
<dbReference type="InterPro" id="IPR011050">
    <property type="entry name" value="Pectin_lyase_fold/virulence"/>
</dbReference>
<evidence type="ECO:0000256" key="2">
    <source>
        <dbReference type="SAM" id="SignalP"/>
    </source>
</evidence>
<evidence type="ECO:0000259" key="3">
    <source>
        <dbReference type="PROSITE" id="PS51272"/>
    </source>
</evidence>
<dbReference type="Pfam" id="PF00395">
    <property type="entry name" value="SLH"/>
    <property type="match status" value="3"/>
</dbReference>
<dbReference type="InterPro" id="IPR024535">
    <property type="entry name" value="RHGA/B-epi-like_pectate_lyase"/>
</dbReference>
<dbReference type="OrthoDB" id="9795222at2"/>
<dbReference type="GO" id="GO:0004553">
    <property type="term" value="F:hydrolase activity, hydrolyzing O-glycosyl compounds"/>
    <property type="evidence" value="ECO:0007669"/>
    <property type="project" value="InterPro"/>
</dbReference>
<feature type="domain" description="SLH" evidence="3">
    <location>
        <begin position="1804"/>
        <end position="1867"/>
    </location>
</feature>
<sequence>MVSNRIRNRIRTWLACTVALSLLAMGLQWAPNRAAAAAGDPESVSIELGAAPVENGMTARAGDGSSGLQTGEQDGRAYWKTNKAADEASRIIYFYFDVDDGFTENIANYDVSVAVDYYDAGSGKMVLQYDAQGANNSFKDAPLFTYGSTGSWQTHTYALTDANFANRTGGGDFRLGIEGGGASWASNADLSLAKVTVTKTLKAAPADQASILFGESPIEQGITAHAGDNPDGLVKGSLAGKGYWKTNKAAAGDRTLYLYLNVDDGYIFDSENQDVYVTVEYLDQGSGSFVLQYDALSAPFKDSALFTYKDSGQWKTHTFKLSDAKFANRANGSDFRIGISGGGNPENNPDLTVASVTVSKTERHETAAQTKVYTTENPTSDIVIADFSVLDFGAKADGTTDDTAAIQSALTAAGNNGGGVVFAPAGRYRLNGSLTVPTGVTLRGDWASPDDKGGAVTGTVLESFGGRGQADGTSFIQLSPVSGATNLSVWYPEQSLTDPVAYPWTFEQLSGDSATMENITLVNAYNGIKIGPVWNELHDVKNLYGTVLHTGIFLDYTTDIGRLEGIHLAPSYWSGSGLAGAPTADAAFAYTTANAEGIVMGRSDWEYMSNIWISGYKTGMRVTTRTDSLETANAQMYRVHIEHCNVALKIEGVNDFGLLITDSSFKASEGEAPVAIYATPGFHSIVQFNTVTVGGTPLTSVKSEGSGVLSFENSHFENWDAAAGGYAIDMSSGSLTLGQSEFASAANQVKLSGAVQTVNAVNAGFEGSLQVKDDSDGAEVNVTQDDRYAIEALPNVGGTDAATEPKPASGGLFDVTAEPYGADRNGGSDASAAIQSALDAASAAGGGTVYLPAGTYRVDSPIGVPSGVELRGSWDVPHHTIGGGTVLFTTYGENPGADTPALITLQANAGTRGLSVYYDEQDWNDVKPYAWTIQGQGHGVYAIDTTLINSYQGIDFGTYDTSGHYIDYVAGSPLKEGIFLGGGASDGFMRNVQFNPHYYGRNNYINHPSTDADFNQVWSYQKDHLDAFRIGDVHNETVFNTFVYGSQYGIHFVKQGEGGPEAVVIGHGTDGSKKGAYLEGAGPAGIAMINTELVSLSTTDKVYVTLGEAFDSKATMYNSSMWGDTTRSFDIYGGKLNIQQTNLTNVGEKGINALGGDIALYDSYFQQPRTTHVYAGEGIDKLVLTNNLFKGGLQLVNEAGIKVSGTNLVPIALQLERFPLDPAHPDRAGATLTLTNVSDSQPLGGRIEMQQPTPYAAKMVPVRFAGIAYGESMAIDLPSMAADSLKYKVTLDNGASYLASVKLGQSFASRADAEAGEAGVPAIDISALDEFAGGVWGGPEGLSAKANVTWDDQKLYVNVDVTDDVQEQSFSGVDIWQGDSIQIGLDLSRGDGAASTNVSELGFALNNDGSITKWRWKAPAGLATGALDAADAAITRDEEHHVTHYAIALPFNLLHGEGTAFTPGEALLGFSLLMNENDGAGRAGFMEYNQGIGTSKDFTLYGDLVLLDAPFSDYSLPAATAAVNQAKTKKDVTSIDAARNFVNLLPEGAERTALKGQLDAIGSDNGNNGNNNGNNGNNGGNGGVGSGSGGTGTTNDNGTPVLPLIPVFDTASRLARAVVDPALLKQAFADAKPGQDGKTHVRGVVSALPNAAGYAIEWPSSAFNGDPKRILEIETPKGIIRVSGAMFADSQKPAGDTITFVLQDADGSKWSKEIAHAIGDRPAVELSVLSGGKPIAWSNGSAPAEVSIPYVPTAQEAANPGALSVWYIDGNGQATPVIGGKYDAAAKGMTFTTTHFSTYAVAYDQAAFGDLKNVPWAREAIEALAAKGIIQGITKTAFAPGKPVTRADFLLLLVRTLGLEAASGSNASAAAFPDVPAGAYYGDAARIAQSLGIALGSDDGRFHPEAQISRQDAAVLIERAYRAAGKQLPAGTEASLSGFADAGKVAGYARSGVEALVAAGLLQGSAGQLNPLGSLTRAESAVLLYRLYERVTE</sequence>
<dbReference type="Gene3D" id="2.160.20.10">
    <property type="entry name" value="Single-stranded right-handed beta-helix, Pectin lyase-like"/>
    <property type="match status" value="2"/>
</dbReference>
<dbReference type="GO" id="GO:0016052">
    <property type="term" value="P:carbohydrate catabolic process"/>
    <property type="evidence" value="ECO:0007669"/>
    <property type="project" value="InterPro"/>
</dbReference>
<reference evidence="4 5" key="1">
    <citation type="submission" date="2020-01" db="EMBL/GenBank/DDBJ databases">
        <title>Paenibacillus soybeanensis sp. nov. isolated from the nodules of soybean (Glycine max(L.) Merr).</title>
        <authorList>
            <person name="Wang H."/>
        </authorList>
    </citation>
    <scope>NUCLEOTIDE SEQUENCE [LARGE SCALE GENOMIC DNA]</scope>
    <source>
        <strain evidence="4 5">DSM 23054</strain>
    </source>
</reference>
<dbReference type="PANTHER" id="PTHR31339">
    <property type="entry name" value="PECTIN LYASE-RELATED"/>
    <property type="match status" value="1"/>
</dbReference>
<dbReference type="InterPro" id="IPR051801">
    <property type="entry name" value="GH28_Enzymes"/>
</dbReference>
<accession>A0A7X4YPQ3</accession>
<feature type="compositionally biased region" description="Gly residues" evidence="1">
    <location>
        <begin position="1576"/>
        <end position="1592"/>
    </location>
</feature>
<dbReference type="PANTHER" id="PTHR31339:SF9">
    <property type="entry name" value="PLASMIN AND FIBRONECTIN-BINDING PROTEIN A"/>
    <property type="match status" value="1"/>
</dbReference>
<feature type="domain" description="SLH" evidence="3">
    <location>
        <begin position="1936"/>
        <end position="1993"/>
    </location>
</feature>
<name>A0A7X4YPQ3_9BACL</name>
<comment type="caution">
    <text evidence="4">The sequence shown here is derived from an EMBL/GenBank/DDBJ whole genome shotgun (WGS) entry which is preliminary data.</text>
</comment>
<dbReference type="GO" id="GO:0030246">
    <property type="term" value="F:carbohydrate binding"/>
    <property type="evidence" value="ECO:0007669"/>
    <property type="project" value="InterPro"/>
</dbReference>
<dbReference type="Gene3D" id="2.60.40.1190">
    <property type="match status" value="1"/>
</dbReference>
<protein>
    <submittedName>
        <fullName evidence="4">S-layer protein</fullName>
    </submittedName>
</protein>
<feature type="domain" description="SLH" evidence="3">
    <location>
        <begin position="1868"/>
        <end position="1931"/>
    </location>
</feature>
<evidence type="ECO:0000313" key="5">
    <source>
        <dbReference type="Proteomes" id="UP000558113"/>
    </source>
</evidence>
<dbReference type="CDD" id="cd09621">
    <property type="entry name" value="CBM9_like_5"/>
    <property type="match status" value="1"/>
</dbReference>
<dbReference type="PROSITE" id="PS51272">
    <property type="entry name" value="SLH"/>
    <property type="match status" value="3"/>
</dbReference>
<dbReference type="InterPro" id="IPR010502">
    <property type="entry name" value="Carb-bd_dom_fam9"/>
</dbReference>
<evidence type="ECO:0000313" key="4">
    <source>
        <dbReference type="EMBL" id="NBC70265.1"/>
    </source>
</evidence>
<dbReference type="SUPFAM" id="SSF51126">
    <property type="entry name" value="Pectin lyase-like"/>
    <property type="match status" value="2"/>
</dbReference>
<keyword evidence="5" id="KW-1185">Reference proteome</keyword>
<feature type="signal peptide" evidence="2">
    <location>
        <begin position="1"/>
        <end position="30"/>
    </location>
</feature>
<feature type="chain" id="PRO_5039102917" evidence="2">
    <location>
        <begin position="31"/>
        <end position="1993"/>
    </location>
</feature>
<dbReference type="Pfam" id="PF12708">
    <property type="entry name" value="Pect-lyase_RHGA_epim"/>
    <property type="match status" value="2"/>
</dbReference>
<keyword evidence="2" id="KW-0732">Signal</keyword>
<feature type="region of interest" description="Disordered" evidence="1">
    <location>
        <begin position="1559"/>
        <end position="1597"/>
    </location>
</feature>
<gene>
    <name evidence="4" type="ORF">GT003_14795</name>
</gene>
<organism evidence="4 5">
    <name type="scientific">Paenibacillus sacheonensis</name>
    <dbReference type="NCBI Taxonomy" id="742054"/>
    <lineage>
        <taxon>Bacteria</taxon>
        <taxon>Bacillati</taxon>
        <taxon>Bacillota</taxon>
        <taxon>Bacilli</taxon>
        <taxon>Bacillales</taxon>
        <taxon>Paenibacillaceae</taxon>
        <taxon>Paenibacillus</taxon>
    </lineage>
</organism>
<dbReference type="SUPFAM" id="SSF49344">
    <property type="entry name" value="CBD9-like"/>
    <property type="match status" value="1"/>
</dbReference>